<dbReference type="Gene3D" id="3.90.1150.10">
    <property type="entry name" value="Aspartate Aminotransferase, domain 1"/>
    <property type="match status" value="1"/>
</dbReference>
<comment type="caution">
    <text evidence="3">The sequence shown here is derived from an EMBL/GenBank/DDBJ whole genome shotgun (WGS) entry which is preliminary data.</text>
</comment>
<evidence type="ECO:0000259" key="2">
    <source>
        <dbReference type="Pfam" id="PF00155"/>
    </source>
</evidence>
<feature type="compositionally biased region" description="Low complexity" evidence="1">
    <location>
        <begin position="655"/>
        <end position="670"/>
    </location>
</feature>
<sequence length="763" mass="79610">MARSGDLRLLRTNAHSPSYFTLMRDYVSGEQSDLIDFCIPCNPYFPTPAMFERLQRNLETILKYYPSDADTITAELCNTLGLQPQTVAMGNGSTELITWIDHLLVRESLAVPIPTFGRWTDQPLETGKRVDMYPLLESQGFRLDVDSFVRFVRNRGSRVAVICNPNNPDGGFVARKDVVRMLDALHDLDLVVVDESFIDFVDAEPYRSVVEEAAIRPNVIVLKSLGKNFGLHGIRFGYMVANPALAGTIRKALPKWNLNSFAEVVVFMLKEYQEEYYNSLRLVARDRQLMYEQLSQLPGLTVYPSQGNFIMIKLPDGRDGVELRDFLLTQFGVYVRECGNKLGTTSQFLRLVVRPQPDVQRLLNGLFAFLYGMDTLKVPTAQAQQVSAGAQQQVGHGQKPSLTAGNPDAAWATGLAEITAPRQAAMAAMPGARPAGLSDPAVPAVASVGAQPLSAPVTTATGPLPQVTVSNVTEQNPLAVADTGVHAAITTGAGTAGAGAAAAGAAGADTGAFPVVQTGMIASVGAGGLASLTGGNAGSVAGGTAGTATLTPAVPGAGAPGGAGAGTTGVNPAAVPSTGSVLDTDARLPVVPTADITAPHPAITDTGPWPAVGGAGLPPAAQPPAAALTTQPVAQTTQPVGQTTQPVAQPPAQPAQPAAQPAAEPGPSAPDTDPAGAPSTTISKRPGEVNVTETGSWSIPPDLASARARANAERGGKPRPTVADINARSGYTALGIDDRFALPPASRDSGPGTDWISIRRRKN</sequence>
<organism evidence="3 4">
    <name type="scientific">Thermopolyspora flexuosa</name>
    <dbReference type="NCBI Taxonomy" id="103836"/>
    <lineage>
        <taxon>Bacteria</taxon>
        <taxon>Bacillati</taxon>
        <taxon>Actinomycetota</taxon>
        <taxon>Actinomycetes</taxon>
        <taxon>Streptosporangiales</taxon>
        <taxon>Streptosporangiaceae</taxon>
        <taxon>Thermopolyspora</taxon>
    </lineage>
</organism>
<feature type="compositionally biased region" description="Low complexity" evidence="1">
    <location>
        <begin position="617"/>
        <end position="647"/>
    </location>
</feature>
<protein>
    <submittedName>
        <fullName evidence="3">Histidinol-phosphate/aromatic aminotransferase/cobyric acid decarboxylase-like protein</fullName>
    </submittedName>
</protein>
<dbReference type="Gene3D" id="3.40.640.10">
    <property type="entry name" value="Type I PLP-dependent aspartate aminotransferase-like (Major domain)"/>
    <property type="match status" value="1"/>
</dbReference>
<evidence type="ECO:0000256" key="1">
    <source>
        <dbReference type="SAM" id="MobiDB-lite"/>
    </source>
</evidence>
<name>A0A543IWC3_9ACTN</name>
<dbReference type="Pfam" id="PF00155">
    <property type="entry name" value="Aminotran_1_2"/>
    <property type="match status" value="1"/>
</dbReference>
<dbReference type="GO" id="GO:0008483">
    <property type="term" value="F:transaminase activity"/>
    <property type="evidence" value="ECO:0007669"/>
    <property type="project" value="UniProtKB-KW"/>
</dbReference>
<keyword evidence="3" id="KW-0808">Transferase</keyword>
<dbReference type="InterPro" id="IPR015422">
    <property type="entry name" value="PyrdxlP-dep_Trfase_small"/>
</dbReference>
<reference evidence="3 4" key="1">
    <citation type="submission" date="2019-06" db="EMBL/GenBank/DDBJ databases">
        <title>Sequencing the genomes of 1000 actinobacteria strains.</title>
        <authorList>
            <person name="Klenk H.-P."/>
        </authorList>
    </citation>
    <scope>NUCLEOTIDE SEQUENCE [LARGE SCALE GENOMIC DNA]</scope>
    <source>
        <strain evidence="3 4">DSM 43186</strain>
    </source>
</reference>
<feature type="domain" description="Aminotransferase class I/classII large" evidence="2">
    <location>
        <begin position="33"/>
        <end position="364"/>
    </location>
</feature>
<dbReference type="InterPro" id="IPR015421">
    <property type="entry name" value="PyrdxlP-dep_Trfase_major"/>
</dbReference>
<dbReference type="InterPro" id="IPR015424">
    <property type="entry name" value="PyrdxlP-dep_Trfase"/>
</dbReference>
<evidence type="ECO:0000313" key="4">
    <source>
        <dbReference type="Proteomes" id="UP000319213"/>
    </source>
</evidence>
<dbReference type="EMBL" id="VFPQ01000001">
    <property type="protein sequence ID" value="TQM74876.1"/>
    <property type="molecule type" value="Genomic_DNA"/>
</dbReference>
<proteinExistence type="predicted"/>
<accession>A0A543IWC3</accession>
<feature type="region of interest" description="Disordered" evidence="1">
    <location>
        <begin position="740"/>
        <end position="763"/>
    </location>
</feature>
<feature type="region of interest" description="Disordered" evidence="1">
    <location>
        <begin position="597"/>
        <end position="726"/>
    </location>
</feature>
<dbReference type="GO" id="GO:0030170">
    <property type="term" value="F:pyridoxal phosphate binding"/>
    <property type="evidence" value="ECO:0007669"/>
    <property type="project" value="InterPro"/>
</dbReference>
<keyword evidence="3" id="KW-0032">Aminotransferase</keyword>
<evidence type="ECO:0000313" key="3">
    <source>
        <dbReference type="EMBL" id="TQM74876.1"/>
    </source>
</evidence>
<gene>
    <name evidence="3" type="ORF">FHX40_1562</name>
</gene>
<dbReference type="CDD" id="cd00609">
    <property type="entry name" value="AAT_like"/>
    <property type="match status" value="1"/>
</dbReference>
<dbReference type="SUPFAM" id="SSF53383">
    <property type="entry name" value="PLP-dependent transferases"/>
    <property type="match status" value="1"/>
</dbReference>
<keyword evidence="4" id="KW-1185">Reference proteome</keyword>
<dbReference type="InterPro" id="IPR004839">
    <property type="entry name" value="Aminotransferase_I/II_large"/>
</dbReference>
<dbReference type="AlphaFoldDB" id="A0A543IWC3"/>
<dbReference type="Proteomes" id="UP000319213">
    <property type="component" value="Unassembled WGS sequence"/>
</dbReference>
<dbReference type="PANTHER" id="PTHR42885">
    <property type="entry name" value="HISTIDINOL-PHOSPHATE AMINOTRANSFERASE-RELATED"/>
    <property type="match status" value="1"/>
</dbReference>